<dbReference type="PROSITE" id="PS50011">
    <property type="entry name" value="PROTEIN_KINASE_DOM"/>
    <property type="match status" value="1"/>
</dbReference>
<dbReference type="InterPro" id="IPR011009">
    <property type="entry name" value="Kinase-like_dom_sf"/>
</dbReference>
<dbReference type="RefSeq" id="WP_167676884.1">
    <property type="nucleotide sequence ID" value="NZ_CP050313.1"/>
</dbReference>
<dbReference type="AlphaFoldDB" id="A0A6G9QJG7"/>
<dbReference type="GO" id="GO:0005524">
    <property type="term" value="F:ATP binding"/>
    <property type="evidence" value="ECO:0007669"/>
    <property type="project" value="InterPro"/>
</dbReference>
<feature type="domain" description="Protein kinase" evidence="1">
    <location>
        <begin position="1"/>
        <end position="97"/>
    </location>
</feature>
<dbReference type="GO" id="GO:0004672">
    <property type="term" value="F:protein kinase activity"/>
    <property type="evidence" value="ECO:0007669"/>
    <property type="project" value="InterPro"/>
</dbReference>
<protein>
    <recommendedName>
        <fullName evidence="1">Protein kinase domain-containing protein</fullName>
    </recommendedName>
</protein>
<evidence type="ECO:0000313" key="2">
    <source>
        <dbReference type="EMBL" id="QIR14283.1"/>
    </source>
</evidence>
<sequence length="97" mass="10912">MELQFIFVETNYNSLPCCSKVITKDQHALGTADYSAPEVILGYQLDGRADSFSIAVIAFEMLAGELPFKGQLIKCHTRQDFLKLEYVCVHKLNPMVP</sequence>
<dbReference type="Pfam" id="PF00069">
    <property type="entry name" value="Pkinase"/>
    <property type="match status" value="1"/>
</dbReference>
<dbReference type="KEGG" id="saes:HBH39_07105"/>
<accession>A0A6G9QJG7</accession>
<organism evidence="2 3">
    <name type="scientific">Shewanella aestuarii</name>
    <dbReference type="NCBI Taxonomy" id="1028752"/>
    <lineage>
        <taxon>Bacteria</taxon>
        <taxon>Pseudomonadati</taxon>
        <taxon>Pseudomonadota</taxon>
        <taxon>Gammaproteobacteria</taxon>
        <taxon>Alteromonadales</taxon>
        <taxon>Shewanellaceae</taxon>
        <taxon>Shewanella</taxon>
    </lineage>
</organism>
<dbReference type="Proteomes" id="UP000502608">
    <property type="component" value="Chromosome"/>
</dbReference>
<keyword evidence="3" id="KW-1185">Reference proteome</keyword>
<dbReference type="EMBL" id="CP050313">
    <property type="protein sequence ID" value="QIR14283.1"/>
    <property type="molecule type" value="Genomic_DNA"/>
</dbReference>
<name>A0A6G9QJG7_9GAMM</name>
<evidence type="ECO:0000313" key="3">
    <source>
        <dbReference type="Proteomes" id="UP000502608"/>
    </source>
</evidence>
<evidence type="ECO:0000259" key="1">
    <source>
        <dbReference type="PROSITE" id="PS50011"/>
    </source>
</evidence>
<dbReference type="Gene3D" id="1.10.510.10">
    <property type="entry name" value="Transferase(Phosphotransferase) domain 1"/>
    <property type="match status" value="1"/>
</dbReference>
<dbReference type="SUPFAM" id="SSF56112">
    <property type="entry name" value="Protein kinase-like (PK-like)"/>
    <property type="match status" value="1"/>
</dbReference>
<gene>
    <name evidence="2" type="ORF">HBH39_07105</name>
</gene>
<dbReference type="InterPro" id="IPR000719">
    <property type="entry name" value="Prot_kinase_dom"/>
</dbReference>
<reference evidence="2 3" key="1">
    <citation type="submission" date="2020-03" db="EMBL/GenBank/DDBJ databases">
        <title>Complete genome sequence of Shewanella sp.</title>
        <authorList>
            <person name="Kim Y.-S."/>
            <person name="Kim S.-J."/>
            <person name="Jung H.-K."/>
            <person name="Kim K.-H."/>
        </authorList>
    </citation>
    <scope>NUCLEOTIDE SEQUENCE [LARGE SCALE GENOMIC DNA]</scope>
    <source>
        <strain evidence="2 3">PN3F2</strain>
    </source>
</reference>
<proteinExistence type="predicted"/>